<feature type="chain" id="PRO_5004171901" evidence="1">
    <location>
        <begin position="21"/>
        <end position="143"/>
    </location>
</feature>
<dbReference type="EMBL" id="AATQ01000015">
    <property type="protein sequence ID" value="EAU46377.1"/>
    <property type="molecule type" value="Genomic_DNA"/>
</dbReference>
<evidence type="ECO:0000256" key="1">
    <source>
        <dbReference type="SAM" id="SignalP"/>
    </source>
</evidence>
<dbReference type="STRING" id="314265.R2601_09987"/>
<dbReference type="Proteomes" id="UP000006230">
    <property type="component" value="Unassembled WGS sequence"/>
</dbReference>
<dbReference type="PANTHER" id="PTHR37691">
    <property type="entry name" value="BLR3518 PROTEIN"/>
    <property type="match status" value="1"/>
</dbReference>
<keyword evidence="1" id="KW-0732">Signal</keyword>
<accession>Q0FQ70</accession>
<dbReference type="AlphaFoldDB" id="Q0FQ70"/>
<organism evidence="2 3">
    <name type="scientific">Salipiger bermudensis (strain DSM 26914 / JCM 13377 / KCTC 12554 / HTCC2601)</name>
    <name type="common">Pelagibaca bermudensis</name>
    <dbReference type="NCBI Taxonomy" id="314265"/>
    <lineage>
        <taxon>Bacteria</taxon>
        <taxon>Pseudomonadati</taxon>
        <taxon>Pseudomonadota</taxon>
        <taxon>Alphaproteobacteria</taxon>
        <taxon>Rhodobacterales</taxon>
        <taxon>Roseobacteraceae</taxon>
        <taxon>Salipiger</taxon>
    </lineage>
</organism>
<dbReference type="RefSeq" id="WP_007792973.1">
    <property type="nucleotide sequence ID" value="NZ_DS022276.1"/>
</dbReference>
<feature type="signal peptide" evidence="1">
    <location>
        <begin position="1"/>
        <end position="20"/>
    </location>
</feature>
<dbReference type="InterPro" id="IPR027396">
    <property type="entry name" value="DsrEFH-like"/>
</dbReference>
<protein>
    <submittedName>
        <fullName evidence="2">Uncharacterized protein</fullName>
    </submittedName>
</protein>
<gene>
    <name evidence="2" type="ORF">R2601_09987</name>
</gene>
<proteinExistence type="predicted"/>
<dbReference type="Gene3D" id="3.40.1260.10">
    <property type="entry name" value="DsrEFH-like"/>
    <property type="match status" value="1"/>
</dbReference>
<reference evidence="2 3" key="1">
    <citation type="journal article" date="2010" name="J. Bacteriol.">
        <title>Genome sequences of Pelagibaca bermudensis HTCC2601T and Maritimibacter alkaliphilus HTCC2654T, the type strains of two marine Roseobacter genera.</title>
        <authorList>
            <person name="Thrash J.C."/>
            <person name="Cho J.C."/>
            <person name="Ferriera S."/>
            <person name="Johnson J."/>
            <person name="Vergin K.L."/>
            <person name="Giovannoni S.J."/>
        </authorList>
    </citation>
    <scope>NUCLEOTIDE SEQUENCE [LARGE SCALE GENOMIC DNA]</scope>
    <source>
        <strain evidence="3">DSM 26914 / JCM 13377 / KCTC 12554 / HTCC2601</strain>
    </source>
</reference>
<name>Q0FQ70_SALBH</name>
<comment type="caution">
    <text evidence="2">The sequence shown here is derived from an EMBL/GenBank/DDBJ whole genome shotgun (WGS) entry which is preliminary data.</text>
</comment>
<keyword evidence="3" id="KW-1185">Reference proteome</keyword>
<dbReference type="eggNOG" id="COG1416">
    <property type="taxonomic scope" value="Bacteria"/>
</dbReference>
<sequence length="143" mass="15557">MRKTIALAATLAVAPLSAWAEGKTHHVAFHVDQNDPHVLNMALNNAKNLTQYYAEQGDEVVIEMVTYGPGLHMLIEGKTPVKDRIETLSLELPITFSACGNTIANIEKKTGAPVTLLEEAQVVSSGAARLVELQEEGYSYLRP</sequence>
<dbReference type="SUPFAM" id="SSF75169">
    <property type="entry name" value="DsrEFH-like"/>
    <property type="match status" value="1"/>
</dbReference>
<evidence type="ECO:0000313" key="3">
    <source>
        <dbReference type="Proteomes" id="UP000006230"/>
    </source>
</evidence>
<dbReference type="OrthoDB" id="5794490at2"/>
<evidence type="ECO:0000313" key="2">
    <source>
        <dbReference type="EMBL" id="EAU46377.1"/>
    </source>
</evidence>
<dbReference type="PANTHER" id="PTHR37691:SF1">
    <property type="entry name" value="BLR3518 PROTEIN"/>
    <property type="match status" value="1"/>
</dbReference>
<dbReference type="HOGENOM" id="CLU_127515_1_0_5"/>